<dbReference type="PANTHER" id="PTHR41291">
    <property type="entry name" value="DNA ALKYLATION REPAIR PROTEIN"/>
    <property type="match status" value="1"/>
</dbReference>
<dbReference type="RefSeq" id="WP_038088017.1">
    <property type="nucleotide sequence ID" value="NZ_JMIR01000013.1"/>
</dbReference>
<dbReference type="CDD" id="cd06561">
    <property type="entry name" value="AlkD_like"/>
    <property type="match status" value="1"/>
</dbReference>
<gene>
    <name evidence="1" type="ORF">EL26_11265</name>
</gene>
<name>A0A074MBF5_9BACL</name>
<dbReference type="eggNOG" id="COG4912">
    <property type="taxonomic scope" value="Bacteria"/>
</dbReference>
<dbReference type="OrthoDB" id="9801369at2"/>
<dbReference type="STRING" id="1157490.EL26_11265"/>
<sequence length="226" mass="25531">MEFPELINRLESYGTEQNRKIYRRHGAGENLYGVSTANLKQLKKEIKQDQALAEQLWGTGNYDARILATMIADPKQMQPELLEKWVQEDRSYPVLDALAALAAKLPDPTVWIDEWTSSDDEWIGYAGWHLLAQVATHDKKYPDDYFAPFLSNIETTLQTSKNRTKHGMNNALIAVGLRSEALEAEAVRIAKSLGKVVVDHGETDCKTPDAIAYIEKTKARRAKSKQ</sequence>
<protein>
    <submittedName>
        <fullName evidence="1">DNA alkylation repair protein</fullName>
    </submittedName>
</protein>
<dbReference type="SUPFAM" id="SSF48371">
    <property type="entry name" value="ARM repeat"/>
    <property type="match status" value="1"/>
</dbReference>
<dbReference type="PANTHER" id="PTHR41291:SF1">
    <property type="entry name" value="DNA ALKYLATION REPAIR PROTEIN"/>
    <property type="match status" value="1"/>
</dbReference>
<accession>A0A074MBF5</accession>
<evidence type="ECO:0000313" key="1">
    <source>
        <dbReference type="EMBL" id="KEO83262.1"/>
    </source>
</evidence>
<dbReference type="Gene3D" id="1.25.10.90">
    <property type="match status" value="1"/>
</dbReference>
<dbReference type="Proteomes" id="UP000027931">
    <property type="component" value="Unassembled WGS sequence"/>
</dbReference>
<keyword evidence="2" id="KW-1185">Reference proteome</keyword>
<dbReference type="InterPro" id="IPR014825">
    <property type="entry name" value="DNA_alkylation"/>
</dbReference>
<dbReference type="EMBL" id="JMIR01000013">
    <property type="protein sequence ID" value="KEO83262.1"/>
    <property type="molecule type" value="Genomic_DNA"/>
</dbReference>
<dbReference type="Pfam" id="PF08713">
    <property type="entry name" value="DNA_alkylation"/>
    <property type="match status" value="1"/>
</dbReference>
<dbReference type="AlphaFoldDB" id="A0A074MBF5"/>
<proteinExistence type="predicted"/>
<dbReference type="InterPro" id="IPR016024">
    <property type="entry name" value="ARM-type_fold"/>
</dbReference>
<reference evidence="1 2" key="1">
    <citation type="journal article" date="2013" name="Int. J. Syst. Evol. Microbiol.">
        <title>Tumebacillus flagellatus sp. nov., an alpha-amylase/pullulanase-producing bacterium isolated from cassava wastewater.</title>
        <authorList>
            <person name="Wang Q."/>
            <person name="Xie N."/>
            <person name="Qin Y."/>
            <person name="Shen N."/>
            <person name="Zhu J."/>
            <person name="Mi H."/>
            <person name="Huang R."/>
        </authorList>
    </citation>
    <scope>NUCLEOTIDE SEQUENCE [LARGE SCALE GENOMIC DNA]</scope>
    <source>
        <strain evidence="1 2">GST4</strain>
    </source>
</reference>
<comment type="caution">
    <text evidence="1">The sequence shown here is derived from an EMBL/GenBank/DDBJ whole genome shotgun (WGS) entry which is preliminary data.</text>
</comment>
<organism evidence="1 2">
    <name type="scientific">Tumebacillus flagellatus</name>
    <dbReference type="NCBI Taxonomy" id="1157490"/>
    <lineage>
        <taxon>Bacteria</taxon>
        <taxon>Bacillati</taxon>
        <taxon>Bacillota</taxon>
        <taxon>Bacilli</taxon>
        <taxon>Bacillales</taxon>
        <taxon>Alicyclobacillaceae</taxon>
        <taxon>Tumebacillus</taxon>
    </lineage>
</organism>
<evidence type="ECO:0000313" key="2">
    <source>
        <dbReference type="Proteomes" id="UP000027931"/>
    </source>
</evidence>